<dbReference type="EMBL" id="QJJK01000005">
    <property type="protein sequence ID" value="PXW58724.1"/>
    <property type="molecule type" value="Genomic_DNA"/>
</dbReference>
<protein>
    <submittedName>
        <fullName evidence="2">RimJ/RimL family protein N-acetyltransferase</fullName>
    </submittedName>
</protein>
<dbReference type="Pfam" id="PF13302">
    <property type="entry name" value="Acetyltransf_3"/>
    <property type="match status" value="1"/>
</dbReference>
<dbReference type="InterPro" id="IPR016181">
    <property type="entry name" value="Acyl_CoA_acyltransferase"/>
</dbReference>
<dbReference type="RefSeq" id="WP_110374814.1">
    <property type="nucleotide sequence ID" value="NZ_CAKNFM010000006.1"/>
</dbReference>
<keyword evidence="3" id="KW-1185">Reference proteome</keyword>
<dbReference type="InterPro" id="IPR000182">
    <property type="entry name" value="GNAT_dom"/>
</dbReference>
<comment type="caution">
    <text evidence="2">The sequence shown here is derived from an EMBL/GenBank/DDBJ whole genome shotgun (WGS) entry which is preliminary data.</text>
</comment>
<evidence type="ECO:0000313" key="3">
    <source>
        <dbReference type="Proteomes" id="UP000248021"/>
    </source>
</evidence>
<dbReference type="PANTHER" id="PTHR43792">
    <property type="entry name" value="GNAT FAMILY, PUTATIVE (AFU_ORTHOLOGUE AFUA_3G00765)-RELATED-RELATED"/>
    <property type="match status" value="1"/>
</dbReference>
<dbReference type="InterPro" id="IPR051531">
    <property type="entry name" value="N-acetyltransferase"/>
</dbReference>
<evidence type="ECO:0000259" key="1">
    <source>
        <dbReference type="PROSITE" id="PS51186"/>
    </source>
</evidence>
<sequence length="212" mass="22307">MFTCGIIEDAFVIETERLALRSPRLADAAAIACLAGDKAVAQMTAHIPHPYPAGLAEQFITAARAGNAAGRQLTLVAALRHAPDDIIGAFGAALDRGTSIPSVGYWLGTPFWGQGLATEALRGLIDTLFSRGDSKGLSAAVRVVNPASRHVLEKCGFRHDGAGFMDFPARGGRLPVDLFTLERGIWASLKQWGPAVVTEGVRDDTALTASLG</sequence>
<proteinExistence type="predicted"/>
<gene>
    <name evidence="2" type="ORF">C7450_10571</name>
</gene>
<dbReference type="GO" id="GO:0016747">
    <property type="term" value="F:acyltransferase activity, transferring groups other than amino-acyl groups"/>
    <property type="evidence" value="ECO:0007669"/>
    <property type="project" value="InterPro"/>
</dbReference>
<accession>A0A2V3U8S2</accession>
<reference evidence="2 3" key="1">
    <citation type="submission" date="2018-05" db="EMBL/GenBank/DDBJ databases">
        <title>Genomic Encyclopedia of Type Strains, Phase IV (KMG-IV): sequencing the most valuable type-strain genomes for metagenomic binning, comparative biology and taxonomic classification.</title>
        <authorList>
            <person name="Goeker M."/>
        </authorList>
    </citation>
    <scope>NUCLEOTIDE SEQUENCE [LARGE SCALE GENOMIC DNA]</scope>
    <source>
        <strain evidence="2 3">DSM 6462</strain>
    </source>
</reference>
<dbReference type="PROSITE" id="PS51186">
    <property type="entry name" value="GNAT"/>
    <property type="match status" value="1"/>
</dbReference>
<evidence type="ECO:0000313" key="2">
    <source>
        <dbReference type="EMBL" id="PXW58724.1"/>
    </source>
</evidence>
<keyword evidence="2" id="KW-0808">Transferase</keyword>
<dbReference type="SUPFAM" id="SSF55729">
    <property type="entry name" value="Acyl-CoA N-acyltransferases (Nat)"/>
    <property type="match status" value="1"/>
</dbReference>
<dbReference type="AlphaFoldDB" id="A0A2V3U8S2"/>
<feature type="domain" description="N-acetyltransferase" evidence="1">
    <location>
        <begin position="18"/>
        <end position="182"/>
    </location>
</feature>
<dbReference type="Gene3D" id="3.40.630.30">
    <property type="match status" value="1"/>
</dbReference>
<name>A0A2V3U8S2_9HYPH</name>
<organism evidence="2 3">
    <name type="scientific">Chelatococcus asaccharovorans</name>
    <dbReference type="NCBI Taxonomy" id="28210"/>
    <lineage>
        <taxon>Bacteria</taxon>
        <taxon>Pseudomonadati</taxon>
        <taxon>Pseudomonadota</taxon>
        <taxon>Alphaproteobacteria</taxon>
        <taxon>Hyphomicrobiales</taxon>
        <taxon>Chelatococcaceae</taxon>
        <taxon>Chelatococcus</taxon>
    </lineage>
</organism>
<dbReference type="Proteomes" id="UP000248021">
    <property type="component" value="Unassembled WGS sequence"/>
</dbReference>
<dbReference type="OrthoDB" id="9804153at2"/>